<dbReference type="PANTHER" id="PTHR16134:SF43">
    <property type="entry name" value="CORONATINE-INSENSITIVE PROTEIN 1"/>
    <property type="match status" value="1"/>
</dbReference>
<accession>A0ABQ5FDF8</accession>
<comment type="caution">
    <text evidence="1">The sequence shown here is derived from an EMBL/GenBank/DDBJ whole genome shotgun (WGS) entry which is preliminary data.</text>
</comment>
<evidence type="ECO:0000313" key="2">
    <source>
        <dbReference type="Proteomes" id="UP001151760"/>
    </source>
</evidence>
<reference evidence="1" key="1">
    <citation type="journal article" date="2022" name="Int. J. Mol. Sci.">
        <title>Draft Genome of Tanacetum Coccineum: Genomic Comparison of Closely Related Tanacetum-Family Plants.</title>
        <authorList>
            <person name="Yamashiro T."/>
            <person name="Shiraishi A."/>
            <person name="Nakayama K."/>
            <person name="Satake H."/>
        </authorList>
    </citation>
    <scope>NUCLEOTIDE SEQUENCE</scope>
</reference>
<protein>
    <submittedName>
        <fullName evidence="1">Leucine-rich repeat, cysteine-containing subtype protein</fullName>
    </submittedName>
</protein>
<dbReference type="EMBL" id="BQNB010017255">
    <property type="protein sequence ID" value="GJT61054.1"/>
    <property type="molecule type" value="Genomic_DNA"/>
</dbReference>
<dbReference type="SUPFAM" id="SSF52047">
    <property type="entry name" value="RNI-like"/>
    <property type="match status" value="2"/>
</dbReference>
<proteinExistence type="predicted"/>
<keyword evidence="2" id="KW-1185">Reference proteome</keyword>
<reference evidence="1" key="2">
    <citation type="submission" date="2022-01" db="EMBL/GenBank/DDBJ databases">
        <authorList>
            <person name="Yamashiro T."/>
            <person name="Shiraishi A."/>
            <person name="Satake H."/>
            <person name="Nakayama K."/>
        </authorList>
    </citation>
    <scope>NUCLEOTIDE SEQUENCE</scope>
</reference>
<dbReference type="InterPro" id="IPR032675">
    <property type="entry name" value="LRR_dom_sf"/>
</dbReference>
<dbReference type="Gene3D" id="3.80.10.10">
    <property type="entry name" value="Ribonuclease Inhibitor"/>
    <property type="match status" value="2"/>
</dbReference>
<gene>
    <name evidence="1" type="ORF">Tco_1004587</name>
</gene>
<dbReference type="Proteomes" id="UP001151760">
    <property type="component" value="Unassembled WGS sequence"/>
</dbReference>
<sequence length="285" mass="31979">MDHMCQCSLFKMCPNLEVIYFTDECGDKGLQVIAKFCKKLHKLTHYRPVTHVGLIALAKGCTKLECVKVRVEDISNEAIKCIGKHLKNLCNFRVHLAKKDGTTDVPLDNGIRLVLVVKLEKLDITLERLDMHEGLTDVGLEYIGKYGANLRSLFLTRIRNFNAALVKFLEGCPKLRKLKLTNCPFSKQVVTNFVFNMPSLRYVWIKGNIGCEGDISNEAIEFVGARLKNLRKFRMDLVKKNGTTLDNGIQVMLMGCSKLQTLDITLLHGGLTDVGLEYIGKVCGA</sequence>
<organism evidence="1 2">
    <name type="scientific">Tanacetum coccineum</name>
    <dbReference type="NCBI Taxonomy" id="301880"/>
    <lineage>
        <taxon>Eukaryota</taxon>
        <taxon>Viridiplantae</taxon>
        <taxon>Streptophyta</taxon>
        <taxon>Embryophyta</taxon>
        <taxon>Tracheophyta</taxon>
        <taxon>Spermatophyta</taxon>
        <taxon>Magnoliopsida</taxon>
        <taxon>eudicotyledons</taxon>
        <taxon>Gunneridae</taxon>
        <taxon>Pentapetalae</taxon>
        <taxon>asterids</taxon>
        <taxon>campanulids</taxon>
        <taxon>Asterales</taxon>
        <taxon>Asteraceae</taxon>
        <taxon>Asteroideae</taxon>
        <taxon>Anthemideae</taxon>
        <taxon>Anthemidinae</taxon>
        <taxon>Tanacetum</taxon>
    </lineage>
</organism>
<dbReference type="PANTHER" id="PTHR16134">
    <property type="entry name" value="F-BOX/TPR REPEAT PROTEIN POF3"/>
    <property type="match status" value="1"/>
</dbReference>
<evidence type="ECO:0000313" key="1">
    <source>
        <dbReference type="EMBL" id="GJT61054.1"/>
    </source>
</evidence>
<name>A0ABQ5FDF8_9ASTR</name>